<dbReference type="GO" id="GO:0002758">
    <property type="term" value="P:innate immune response-activating signaling pathway"/>
    <property type="evidence" value="ECO:0007669"/>
    <property type="project" value="UniProtKB-ARBA"/>
</dbReference>
<dbReference type="Gene3D" id="2.100.10.30">
    <property type="entry name" value="Jacalin-like lectin domain"/>
    <property type="match status" value="1"/>
</dbReference>
<evidence type="ECO:0000259" key="11">
    <source>
        <dbReference type="Pfam" id="PF23559"/>
    </source>
</evidence>
<keyword evidence="6" id="KW-0611">Plant defense</keyword>
<feature type="domain" description="Jacalin-type lectin" evidence="9">
    <location>
        <begin position="950"/>
        <end position="1009"/>
    </location>
</feature>
<dbReference type="InterPro" id="IPR027417">
    <property type="entry name" value="P-loop_NTPase"/>
</dbReference>
<feature type="domain" description="Disease resistance N-terminal" evidence="10">
    <location>
        <begin position="8"/>
        <end position="85"/>
    </location>
</feature>
<dbReference type="FunFam" id="1.10.10.10:FF:000322">
    <property type="entry name" value="Probable disease resistance protein At1g63360"/>
    <property type="match status" value="1"/>
</dbReference>
<evidence type="ECO:0000259" key="8">
    <source>
        <dbReference type="Pfam" id="PF00931"/>
    </source>
</evidence>
<evidence type="ECO:0000259" key="10">
    <source>
        <dbReference type="Pfam" id="PF18052"/>
    </source>
</evidence>
<keyword evidence="7" id="KW-0175">Coiled coil</keyword>
<reference evidence="13" key="2">
    <citation type="submission" date="2015-06" db="UniProtKB">
        <authorList>
            <consortium name="EnsemblPlants"/>
        </authorList>
    </citation>
    <scope>IDENTIFICATION</scope>
</reference>
<evidence type="ECO:0000313" key="13">
    <source>
        <dbReference type="EnsemblPlants" id="ORUFI04G04970.1"/>
    </source>
</evidence>
<keyword evidence="14" id="KW-1185">Reference proteome</keyword>
<dbReference type="InterPro" id="IPR001229">
    <property type="entry name" value="Jacalin-like_lectin_dom"/>
</dbReference>
<dbReference type="SUPFAM" id="SSF51101">
    <property type="entry name" value="Mannose-binding lectins"/>
    <property type="match status" value="1"/>
</dbReference>
<dbReference type="Gene3D" id="1.20.5.4130">
    <property type="match status" value="1"/>
</dbReference>
<dbReference type="Pfam" id="PF01419">
    <property type="entry name" value="Jacalin"/>
    <property type="match status" value="1"/>
</dbReference>
<feature type="domain" description="Disease resistance protein winged helix" evidence="11">
    <location>
        <begin position="424"/>
        <end position="499"/>
    </location>
</feature>
<dbReference type="STRING" id="4529.A0A0E0P5Y6"/>
<dbReference type="InterPro" id="IPR044974">
    <property type="entry name" value="Disease_R_plants"/>
</dbReference>
<proteinExistence type="inferred from homology"/>
<dbReference type="InterPro" id="IPR002182">
    <property type="entry name" value="NB-ARC"/>
</dbReference>
<evidence type="ECO:0000256" key="6">
    <source>
        <dbReference type="ARBA" id="ARBA00022821"/>
    </source>
</evidence>
<dbReference type="Proteomes" id="UP000008022">
    <property type="component" value="Unassembled WGS sequence"/>
</dbReference>
<dbReference type="Pfam" id="PF23598">
    <property type="entry name" value="LRR_14"/>
    <property type="match status" value="1"/>
</dbReference>
<dbReference type="Pfam" id="PF00931">
    <property type="entry name" value="NB-ARC"/>
    <property type="match status" value="1"/>
</dbReference>
<accession>A0A0E0P5Y6</accession>
<dbReference type="PANTHER" id="PTHR23155">
    <property type="entry name" value="DISEASE RESISTANCE PROTEIN RP"/>
    <property type="match status" value="1"/>
</dbReference>
<dbReference type="SUPFAM" id="SSF52540">
    <property type="entry name" value="P-loop containing nucleoside triphosphate hydrolases"/>
    <property type="match status" value="1"/>
</dbReference>
<dbReference type="GO" id="GO:0042742">
    <property type="term" value="P:defense response to bacterium"/>
    <property type="evidence" value="ECO:0007669"/>
    <property type="project" value="UniProtKB-ARBA"/>
</dbReference>
<dbReference type="GO" id="GO:0030246">
    <property type="term" value="F:carbohydrate binding"/>
    <property type="evidence" value="ECO:0007669"/>
    <property type="project" value="UniProtKB-KW"/>
</dbReference>
<evidence type="ECO:0008006" key="15">
    <source>
        <dbReference type="Google" id="ProtNLM"/>
    </source>
</evidence>
<keyword evidence="5" id="KW-0547">Nucleotide-binding</keyword>
<comment type="similarity">
    <text evidence="1">Belongs to the disease resistance NB-LRR family.</text>
</comment>
<dbReference type="InterPro" id="IPR036388">
    <property type="entry name" value="WH-like_DNA-bd_sf"/>
</dbReference>
<evidence type="ECO:0000259" key="12">
    <source>
        <dbReference type="Pfam" id="PF23598"/>
    </source>
</evidence>
<keyword evidence="2" id="KW-0433">Leucine-rich repeat</keyword>
<evidence type="ECO:0000256" key="1">
    <source>
        <dbReference type="ARBA" id="ARBA00008894"/>
    </source>
</evidence>
<dbReference type="GO" id="GO:0043531">
    <property type="term" value="F:ADP binding"/>
    <property type="evidence" value="ECO:0007669"/>
    <property type="project" value="InterPro"/>
</dbReference>
<keyword evidence="4" id="KW-0677">Repeat</keyword>
<sequence>MEVVTGTMHTLLPKLDSLLTGEYRLQRGLTDDIRFLKAELESMQAALTMVLPEAQTNWARIVRDLSYDVEDIIDTFMVRIEAHPSARLRGARGFLVRSMGLFTRLRIRHRIATDIRDIKTLVREAAARRDTYRLPDTAIGHPMAEAIDPRLHGIYEESTKLVAIGGPTEELSSLLMEQKGTSKRQLRVISIVGVGGLGKTTLANVVYQQLRHQFDCDAVVSVSLKPDLKRILSSILRQVCEEHYNIDEILELINKIRQVLGDKRYFIIIDDIWDESAWKIIKCALVENNFGSRIITTTRSVDVAESCCLGIDGTVYKLKPLFHDDSKQLFYKRVFGSEGGCHPELKEISEAILRKCSGIPLAIITIAGLLANKQVSLSEWIRVHESIGSGLEKSSNMDDLRQILSISYDGLPSVLKPCFLYLSVFPEDYSIPVDQLVRRWIAEGFVHGEHDSDDTVSLFGLGMSYLFELINRNLIQPEHITAWGEIEVCRVHDMVLDLITFLSNKENFVLLGRKRKENSVPTSDGDQYIPKKIRRLSFQINEEGHDAEHEEFPHVRSLIIFPGATSMMPPLSNFPVLRVLDLEHCRDLKNHQIITGLGKLFHLRYMGLRDTNITKLPRQLGNLHCLHTLDLSNTAVTELPSTIVFLNQLMHLYIEDSVKLPIGIGKLKSLQLLVSIGVSHSPNVARELGNLTELRVLHISLISGTDEWHKSYEKPLIDSLYNLKKIQELHIRSPGAPTEFLADLRWCPQQLRDFYGVEMSRLPTWISPSLLNLYKISMSMLKILRQEDLKNLGALPFLSYLYLTIEKIESTEERLVFGTDPTQFQCLQHLTFKSDAMGLMFSQGAMQKLESLYITLNARETKDIYGDFNFGLENLCSVTQVTVKIRCTGSRFREVDSADTAIRAAIIRNPNNPTFDVSICFEHRMVIDQAQRPVDDETIIEGEEIMPERVGPWGGGGDRNHDIMVAPRHLENVKVSSGAVVDGIRFSYLDKYGKQHTTPLWGGDGGHGRTVCHFSGN</sequence>
<dbReference type="InterPro" id="IPR055414">
    <property type="entry name" value="LRR_R13L4/SHOC2-like"/>
</dbReference>
<feature type="domain" description="NB-ARC" evidence="8">
    <location>
        <begin position="170"/>
        <end position="336"/>
    </location>
</feature>
<dbReference type="InterPro" id="IPR032675">
    <property type="entry name" value="LRR_dom_sf"/>
</dbReference>
<dbReference type="InterPro" id="IPR041118">
    <property type="entry name" value="Rx_N"/>
</dbReference>
<dbReference type="Gramene" id="ORUFI04G04970.1">
    <property type="protein sequence ID" value="ORUFI04G04970.1"/>
    <property type="gene ID" value="ORUFI04G04970"/>
</dbReference>
<dbReference type="eggNOG" id="KOG4658">
    <property type="taxonomic scope" value="Eukaryota"/>
</dbReference>
<evidence type="ECO:0000256" key="3">
    <source>
        <dbReference type="ARBA" id="ARBA00022734"/>
    </source>
</evidence>
<dbReference type="AlphaFoldDB" id="A0A0E0P5Y6"/>
<evidence type="ECO:0000256" key="4">
    <source>
        <dbReference type="ARBA" id="ARBA00022737"/>
    </source>
</evidence>
<feature type="domain" description="Disease resistance R13L4/SHOC-2-like LRR" evidence="12">
    <location>
        <begin position="554"/>
        <end position="915"/>
    </location>
</feature>
<dbReference type="Gene3D" id="1.10.10.10">
    <property type="entry name" value="Winged helix-like DNA-binding domain superfamily/Winged helix DNA-binding domain"/>
    <property type="match status" value="1"/>
</dbReference>
<name>A0A0E0P5Y6_ORYRU</name>
<dbReference type="PRINTS" id="PR00364">
    <property type="entry name" value="DISEASERSIST"/>
</dbReference>
<dbReference type="Gene3D" id="3.40.50.300">
    <property type="entry name" value="P-loop containing nucleotide triphosphate hydrolases"/>
    <property type="match status" value="1"/>
</dbReference>
<dbReference type="GO" id="GO:0009626">
    <property type="term" value="P:plant-type hypersensitive response"/>
    <property type="evidence" value="ECO:0007669"/>
    <property type="project" value="UniProtKB-ARBA"/>
</dbReference>
<evidence type="ECO:0000259" key="9">
    <source>
        <dbReference type="Pfam" id="PF01419"/>
    </source>
</evidence>
<dbReference type="InterPro" id="IPR058922">
    <property type="entry name" value="WHD_DRP"/>
</dbReference>
<dbReference type="Gene3D" id="1.10.8.430">
    <property type="entry name" value="Helical domain of apoptotic protease-activating factors"/>
    <property type="match status" value="1"/>
</dbReference>
<reference evidence="14" key="1">
    <citation type="submission" date="2013-06" db="EMBL/GenBank/DDBJ databases">
        <authorList>
            <person name="Zhao Q."/>
        </authorList>
    </citation>
    <scope>NUCLEOTIDE SEQUENCE</scope>
    <source>
        <strain evidence="14">cv. W1943</strain>
    </source>
</reference>
<dbReference type="InterPro" id="IPR042197">
    <property type="entry name" value="Apaf_helical"/>
</dbReference>
<dbReference type="SUPFAM" id="SSF52058">
    <property type="entry name" value="L domain-like"/>
    <property type="match status" value="1"/>
</dbReference>
<keyword evidence="3" id="KW-0430">Lectin</keyword>
<dbReference type="Gene3D" id="3.80.10.10">
    <property type="entry name" value="Ribonuclease Inhibitor"/>
    <property type="match status" value="1"/>
</dbReference>
<dbReference type="CDD" id="cd14798">
    <property type="entry name" value="RX-CC_like"/>
    <property type="match status" value="1"/>
</dbReference>
<dbReference type="PANTHER" id="PTHR23155:SF1228">
    <property type="entry name" value="NB-ARC DOMAIN CONTAINING PROTEIN, EXPRESSED"/>
    <property type="match status" value="1"/>
</dbReference>
<dbReference type="Pfam" id="PF18052">
    <property type="entry name" value="Rx_N"/>
    <property type="match status" value="1"/>
</dbReference>
<protein>
    <recommendedName>
        <fullName evidence="15">AAA+ ATPase domain-containing protein</fullName>
    </recommendedName>
</protein>
<organism evidence="13 14">
    <name type="scientific">Oryza rufipogon</name>
    <name type="common">Brownbeard rice</name>
    <name type="synonym">Asian wild rice</name>
    <dbReference type="NCBI Taxonomy" id="4529"/>
    <lineage>
        <taxon>Eukaryota</taxon>
        <taxon>Viridiplantae</taxon>
        <taxon>Streptophyta</taxon>
        <taxon>Embryophyta</taxon>
        <taxon>Tracheophyta</taxon>
        <taxon>Spermatophyta</taxon>
        <taxon>Magnoliopsida</taxon>
        <taxon>Liliopsida</taxon>
        <taxon>Poales</taxon>
        <taxon>Poaceae</taxon>
        <taxon>BOP clade</taxon>
        <taxon>Oryzoideae</taxon>
        <taxon>Oryzeae</taxon>
        <taxon>Oryzinae</taxon>
        <taxon>Oryza</taxon>
    </lineage>
</organism>
<dbReference type="InterPro" id="IPR038005">
    <property type="entry name" value="RX-like_CC"/>
</dbReference>
<evidence type="ECO:0000256" key="2">
    <source>
        <dbReference type="ARBA" id="ARBA00022614"/>
    </source>
</evidence>
<evidence type="ECO:0000313" key="14">
    <source>
        <dbReference type="Proteomes" id="UP000008022"/>
    </source>
</evidence>
<dbReference type="EnsemblPlants" id="ORUFI04G04970.1">
    <property type="protein sequence ID" value="ORUFI04G04970.1"/>
    <property type="gene ID" value="ORUFI04G04970"/>
</dbReference>
<dbReference type="HOGENOM" id="CLU_000837_25_0_1"/>
<dbReference type="Pfam" id="PF23559">
    <property type="entry name" value="WHD_DRP"/>
    <property type="match status" value="1"/>
</dbReference>
<dbReference type="InterPro" id="IPR036404">
    <property type="entry name" value="Jacalin-like_lectin_dom_sf"/>
</dbReference>
<evidence type="ECO:0000256" key="5">
    <source>
        <dbReference type="ARBA" id="ARBA00022741"/>
    </source>
</evidence>
<evidence type="ECO:0000256" key="7">
    <source>
        <dbReference type="ARBA" id="ARBA00023054"/>
    </source>
</evidence>